<dbReference type="GO" id="GO:0008417">
    <property type="term" value="F:fucosyltransferase activity"/>
    <property type="evidence" value="ECO:0007669"/>
    <property type="project" value="InterPro"/>
</dbReference>
<evidence type="ECO:0000256" key="12">
    <source>
        <dbReference type="RuleBase" id="RU003832"/>
    </source>
</evidence>
<dbReference type="Proteomes" id="UP000663852">
    <property type="component" value="Unassembled WGS sequence"/>
</dbReference>
<dbReference type="Pfam" id="PF00852">
    <property type="entry name" value="Glyco_transf_10"/>
    <property type="match status" value="1"/>
</dbReference>
<keyword evidence="8 12" id="KW-1133">Transmembrane helix</keyword>
<dbReference type="InterPro" id="IPR001503">
    <property type="entry name" value="Glyco_trans_10"/>
</dbReference>
<keyword evidence="6 12" id="KW-0812">Transmembrane</keyword>
<dbReference type="GO" id="GO:0000139">
    <property type="term" value="C:Golgi membrane"/>
    <property type="evidence" value="ECO:0007669"/>
    <property type="project" value="UniProtKB-SubCell"/>
</dbReference>
<accession>A0A814JA23</accession>
<keyword evidence="4 12" id="KW-0328">Glycosyltransferase</keyword>
<dbReference type="EC" id="2.4.1.-" evidence="12"/>
<dbReference type="GO" id="GO:0032580">
    <property type="term" value="C:Golgi cisterna membrane"/>
    <property type="evidence" value="ECO:0007669"/>
    <property type="project" value="UniProtKB-SubCell"/>
</dbReference>
<name>A0A814JA23_ADIRI</name>
<sequence>MPRRNCLRRLRLYLILLVIFVVFTWFIPSISLKFDGRNEDVIGYDKNYLDNRIYPPPWCMFNWTVGDYFVRKDALKKLEDQDAIDKKQKIVLDNGFSNWKKHNQSDYLILEYTTVFNQPKFCGKTPTFIFGKHCPYQNCRYTCDRNWSKSADVLLMHHHDIHFDQLSIERNPDQIWLFWHDEPGGVIKHAIDYQFNWTISYRFNAEASIGAYGITIFRDKPLTTKHFNSYIDEEFKKRQAYAIWFVSNCQPRARIDFYLRFRSYYPFTRVYGKCASQNTTSQCSRDSQCESDELTRNKFYLAFESQSCRDYITEKFWRSLAFGIIPIVFGPRDKQSLERIAPPKSFVFADDFLTILDLAEHLTEIDRNRTLFEEYHRWRRLYKILYLPEDIEHYRFCELCYRLNTNHQRVYYRNLNEFFLEDC</sequence>
<comment type="caution">
    <text evidence="15">The sequence shown here is derived from an EMBL/GenBank/DDBJ whole genome shotgun (WGS) entry which is preliminary data.</text>
</comment>
<feature type="transmembrane region" description="Helical" evidence="12">
    <location>
        <begin position="12"/>
        <end position="32"/>
    </location>
</feature>
<dbReference type="InterPro" id="IPR055270">
    <property type="entry name" value="Glyco_tran_10_C"/>
</dbReference>
<comment type="pathway">
    <text evidence="2">Protein modification; protein glycosylation.</text>
</comment>
<dbReference type="PANTHER" id="PTHR48438:SF1">
    <property type="entry name" value="ALPHA-(1,3)-FUCOSYLTRANSFERASE C-RELATED"/>
    <property type="match status" value="1"/>
</dbReference>
<dbReference type="OrthoDB" id="427096at2759"/>
<organism evidence="15 16">
    <name type="scientific">Adineta ricciae</name>
    <name type="common">Rotifer</name>
    <dbReference type="NCBI Taxonomy" id="249248"/>
    <lineage>
        <taxon>Eukaryota</taxon>
        <taxon>Metazoa</taxon>
        <taxon>Spiralia</taxon>
        <taxon>Gnathifera</taxon>
        <taxon>Rotifera</taxon>
        <taxon>Eurotatoria</taxon>
        <taxon>Bdelloidea</taxon>
        <taxon>Adinetida</taxon>
        <taxon>Adinetidae</taxon>
        <taxon>Adineta</taxon>
    </lineage>
</organism>
<evidence type="ECO:0000256" key="10">
    <source>
        <dbReference type="ARBA" id="ARBA00023136"/>
    </source>
</evidence>
<keyword evidence="9 12" id="KW-0333">Golgi apparatus</keyword>
<evidence type="ECO:0000256" key="8">
    <source>
        <dbReference type="ARBA" id="ARBA00022989"/>
    </source>
</evidence>
<keyword evidence="7" id="KW-0735">Signal-anchor</keyword>
<evidence type="ECO:0000256" key="9">
    <source>
        <dbReference type="ARBA" id="ARBA00023034"/>
    </source>
</evidence>
<keyword evidence="11" id="KW-0325">Glycoprotein</keyword>
<dbReference type="EMBL" id="CAJNOJ010000072">
    <property type="protein sequence ID" value="CAF1033953.1"/>
    <property type="molecule type" value="Genomic_DNA"/>
</dbReference>
<comment type="similarity">
    <text evidence="3 12">Belongs to the glycosyltransferase 10 family.</text>
</comment>
<dbReference type="AlphaFoldDB" id="A0A814JA23"/>
<gene>
    <name evidence="15" type="ORF">EDS130_LOCUS16560</name>
</gene>
<evidence type="ECO:0000256" key="4">
    <source>
        <dbReference type="ARBA" id="ARBA00022676"/>
    </source>
</evidence>
<evidence type="ECO:0000313" key="16">
    <source>
        <dbReference type="Proteomes" id="UP000663852"/>
    </source>
</evidence>
<evidence type="ECO:0000259" key="14">
    <source>
        <dbReference type="Pfam" id="PF17039"/>
    </source>
</evidence>
<evidence type="ECO:0000256" key="3">
    <source>
        <dbReference type="ARBA" id="ARBA00008919"/>
    </source>
</evidence>
<dbReference type="Gene3D" id="3.40.50.11660">
    <property type="entry name" value="Glycosyl transferase family 10, C-terminal domain"/>
    <property type="match status" value="1"/>
</dbReference>
<evidence type="ECO:0000256" key="6">
    <source>
        <dbReference type="ARBA" id="ARBA00022692"/>
    </source>
</evidence>
<proteinExistence type="inferred from homology"/>
<comment type="subcellular location">
    <subcellularLocation>
        <location evidence="1">Golgi apparatus membrane</location>
        <topology evidence="1">Single-pass type II membrane protein</topology>
    </subcellularLocation>
    <subcellularLocation>
        <location evidence="12">Golgi apparatus</location>
        <location evidence="12">Golgi stack membrane</location>
        <topology evidence="12">Single-pass type II membrane protein</topology>
    </subcellularLocation>
</comment>
<dbReference type="Pfam" id="PF17039">
    <property type="entry name" value="Glyco_tran_10_N"/>
    <property type="match status" value="1"/>
</dbReference>
<dbReference type="InterPro" id="IPR031481">
    <property type="entry name" value="Glyco_tran_10_N"/>
</dbReference>
<evidence type="ECO:0000256" key="7">
    <source>
        <dbReference type="ARBA" id="ARBA00022968"/>
    </source>
</evidence>
<feature type="domain" description="Fucosyltransferase C-terminal" evidence="13">
    <location>
        <begin position="236"/>
        <end position="417"/>
    </location>
</feature>
<evidence type="ECO:0000256" key="1">
    <source>
        <dbReference type="ARBA" id="ARBA00004323"/>
    </source>
</evidence>
<dbReference type="PANTHER" id="PTHR48438">
    <property type="entry name" value="ALPHA-(1,3)-FUCOSYLTRANSFERASE C-RELATED"/>
    <property type="match status" value="1"/>
</dbReference>
<keyword evidence="10 12" id="KW-0472">Membrane</keyword>
<evidence type="ECO:0000313" key="15">
    <source>
        <dbReference type="EMBL" id="CAF1033953.1"/>
    </source>
</evidence>
<reference evidence="15" key="1">
    <citation type="submission" date="2021-02" db="EMBL/GenBank/DDBJ databases">
        <authorList>
            <person name="Nowell W R."/>
        </authorList>
    </citation>
    <scope>NUCLEOTIDE SEQUENCE</scope>
</reference>
<evidence type="ECO:0000256" key="5">
    <source>
        <dbReference type="ARBA" id="ARBA00022679"/>
    </source>
</evidence>
<evidence type="ECO:0000256" key="2">
    <source>
        <dbReference type="ARBA" id="ARBA00004922"/>
    </source>
</evidence>
<dbReference type="UniPathway" id="UPA00378"/>
<evidence type="ECO:0000259" key="13">
    <source>
        <dbReference type="Pfam" id="PF00852"/>
    </source>
</evidence>
<dbReference type="InterPro" id="IPR038577">
    <property type="entry name" value="GT10-like_C_sf"/>
</dbReference>
<feature type="domain" description="Fucosyltransferase N-terminal" evidence="14">
    <location>
        <begin position="107"/>
        <end position="207"/>
    </location>
</feature>
<dbReference type="SUPFAM" id="SSF53756">
    <property type="entry name" value="UDP-Glycosyltransferase/glycogen phosphorylase"/>
    <property type="match status" value="1"/>
</dbReference>
<evidence type="ECO:0000256" key="11">
    <source>
        <dbReference type="ARBA" id="ARBA00023180"/>
    </source>
</evidence>
<protein>
    <recommendedName>
        <fullName evidence="12">Fucosyltransferase</fullName>
        <ecNumber evidence="12">2.4.1.-</ecNumber>
    </recommendedName>
</protein>
<keyword evidence="5 12" id="KW-0808">Transferase</keyword>